<dbReference type="GO" id="GO:0016052">
    <property type="term" value="P:carbohydrate catabolic process"/>
    <property type="evidence" value="ECO:0007669"/>
    <property type="project" value="TreeGrafter"/>
</dbReference>
<dbReference type="Pfam" id="PF01183">
    <property type="entry name" value="Glyco_hydro_25"/>
    <property type="match status" value="1"/>
</dbReference>
<dbReference type="InterPro" id="IPR017853">
    <property type="entry name" value="GH"/>
</dbReference>
<gene>
    <name evidence="5" type="ORF">K8V00_02730</name>
</gene>
<dbReference type="PANTHER" id="PTHR34135:SF2">
    <property type="entry name" value="LYSOZYME"/>
    <property type="match status" value="1"/>
</dbReference>
<evidence type="ECO:0000256" key="2">
    <source>
        <dbReference type="ARBA" id="ARBA00022801"/>
    </source>
</evidence>
<evidence type="ECO:0000256" key="4">
    <source>
        <dbReference type="SAM" id="Phobius"/>
    </source>
</evidence>
<evidence type="ECO:0000256" key="3">
    <source>
        <dbReference type="ARBA" id="ARBA00023295"/>
    </source>
</evidence>
<organism evidence="5 6">
    <name type="scientific">Ligilactobacillus acidipiscis</name>
    <dbReference type="NCBI Taxonomy" id="89059"/>
    <lineage>
        <taxon>Bacteria</taxon>
        <taxon>Bacillati</taxon>
        <taxon>Bacillota</taxon>
        <taxon>Bacilli</taxon>
        <taxon>Lactobacillales</taxon>
        <taxon>Lactobacillaceae</taxon>
        <taxon>Ligilactobacillus</taxon>
    </lineage>
</organism>
<comment type="caution">
    <text evidence="5">The sequence shown here is derived from an EMBL/GenBank/DDBJ whole genome shotgun (WGS) entry which is preliminary data.</text>
</comment>
<proteinExistence type="inferred from homology"/>
<dbReference type="AlphaFoldDB" id="A0A921F8D1"/>
<dbReference type="GO" id="GO:0009253">
    <property type="term" value="P:peptidoglycan catabolic process"/>
    <property type="evidence" value="ECO:0007669"/>
    <property type="project" value="InterPro"/>
</dbReference>
<dbReference type="SMART" id="SM00641">
    <property type="entry name" value="Glyco_25"/>
    <property type="match status" value="1"/>
</dbReference>
<dbReference type="PANTHER" id="PTHR34135">
    <property type="entry name" value="LYSOZYME"/>
    <property type="match status" value="1"/>
</dbReference>
<dbReference type="SUPFAM" id="SSF51445">
    <property type="entry name" value="(Trans)glycosidases"/>
    <property type="match status" value="1"/>
</dbReference>
<dbReference type="InterPro" id="IPR018077">
    <property type="entry name" value="Glyco_hydro_fam25_subgr"/>
</dbReference>
<dbReference type="Proteomes" id="UP000707535">
    <property type="component" value="Unassembled WGS sequence"/>
</dbReference>
<sequence length="302" mass="32936">MELKHIKGKSKLLIGLCALFLFTCIAGVMFGGRKASASMLPENGPADQAAEKVGQGMRNASTNNHTMGRSMAVKESSPYGTDVFNIGDSSRPRVDAIDVASYQSDMTLADYQKIKSAGVKTVIVKLTEGASYTNPAALTQIKNAAAAGLNVDVYHYFTSSTISGAKNEANYLLNFLKKNKLNKNILIMNDVEDDSTQTTQIAANLNAFWDVLNTAGYKQHGIYTGASYLYRDAAANTVGFKRTWKAQYPYHPKAGTNWQTDYGAWQFSPTAKISNGDYTGYVDVEIDYVNLFTQSAGTKPFQ</sequence>
<keyword evidence="2" id="KW-0378">Hydrolase</keyword>
<keyword evidence="4" id="KW-1133">Transmembrane helix</keyword>
<evidence type="ECO:0000256" key="1">
    <source>
        <dbReference type="ARBA" id="ARBA00010646"/>
    </source>
</evidence>
<comment type="similarity">
    <text evidence="1">Belongs to the glycosyl hydrolase 25 family.</text>
</comment>
<evidence type="ECO:0000313" key="5">
    <source>
        <dbReference type="EMBL" id="HJE96512.1"/>
    </source>
</evidence>
<dbReference type="Gene3D" id="3.20.20.80">
    <property type="entry name" value="Glycosidases"/>
    <property type="match status" value="1"/>
</dbReference>
<dbReference type="GO" id="GO:0003796">
    <property type="term" value="F:lysozyme activity"/>
    <property type="evidence" value="ECO:0007669"/>
    <property type="project" value="InterPro"/>
</dbReference>
<keyword evidence="4" id="KW-0472">Membrane</keyword>
<reference evidence="5" key="1">
    <citation type="journal article" date="2021" name="PeerJ">
        <title>Extensive microbial diversity within the chicken gut microbiome revealed by metagenomics and culture.</title>
        <authorList>
            <person name="Gilroy R."/>
            <person name="Ravi A."/>
            <person name="Getino M."/>
            <person name="Pursley I."/>
            <person name="Horton D.L."/>
            <person name="Alikhan N.F."/>
            <person name="Baker D."/>
            <person name="Gharbi K."/>
            <person name="Hall N."/>
            <person name="Watson M."/>
            <person name="Adriaenssens E.M."/>
            <person name="Foster-Nyarko E."/>
            <person name="Jarju S."/>
            <person name="Secka A."/>
            <person name="Antonio M."/>
            <person name="Oren A."/>
            <person name="Chaudhuri R.R."/>
            <person name="La Ragione R."/>
            <person name="Hildebrand F."/>
            <person name="Pallen M.J."/>
        </authorList>
    </citation>
    <scope>NUCLEOTIDE SEQUENCE</scope>
    <source>
        <strain evidence="5">CHK174-6876</strain>
    </source>
</reference>
<name>A0A921F8D1_9LACO</name>
<dbReference type="GO" id="GO:0016998">
    <property type="term" value="P:cell wall macromolecule catabolic process"/>
    <property type="evidence" value="ECO:0007669"/>
    <property type="project" value="InterPro"/>
</dbReference>
<dbReference type="PROSITE" id="PS51904">
    <property type="entry name" value="GLYCOSYL_HYDROL_F25_2"/>
    <property type="match status" value="1"/>
</dbReference>
<evidence type="ECO:0008006" key="7">
    <source>
        <dbReference type="Google" id="ProtNLM"/>
    </source>
</evidence>
<dbReference type="EMBL" id="DYXG01000024">
    <property type="protein sequence ID" value="HJE96512.1"/>
    <property type="molecule type" value="Genomic_DNA"/>
</dbReference>
<feature type="transmembrane region" description="Helical" evidence="4">
    <location>
        <begin position="12"/>
        <end position="32"/>
    </location>
</feature>
<reference evidence="5" key="2">
    <citation type="submission" date="2021-09" db="EMBL/GenBank/DDBJ databases">
        <authorList>
            <person name="Gilroy R."/>
        </authorList>
    </citation>
    <scope>NUCLEOTIDE SEQUENCE</scope>
    <source>
        <strain evidence="5">CHK174-6876</strain>
    </source>
</reference>
<accession>A0A921F8D1</accession>
<dbReference type="InterPro" id="IPR002053">
    <property type="entry name" value="Glyco_hydro_25"/>
</dbReference>
<protein>
    <recommendedName>
        <fullName evidence="7">Lysozyme</fullName>
    </recommendedName>
</protein>
<keyword evidence="4" id="KW-0812">Transmembrane</keyword>
<evidence type="ECO:0000313" key="6">
    <source>
        <dbReference type="Proteomes" id="UP000707535"/>
    </source>
</evidence>
<keyword evidence="3" id="KW-0326">Glycosidase</keyword>